<evidence type="ECO:0000313" key="6">
    <source>
        <dbReference type="Proteomes" id="UP000263377"/>
    </source>
</evidence>
<dbReference type="SUPFAM" id="SSF50370">
    <property type="entry name" value="Ricin B-like lectins"/>
    <property type="match status" value="1"/>
</dbReference>
<gene>
    <name evidence="5" type="ORF">DR950_06195</name>
</gene>
<feature type="domain" description="Ricin B lectin" evidence="4">
    <location>
        <begin position="528"/>
        <end position="606"/>
    </location>
</feature>
<protein>
    <recommendedName>
        <fullName evidence="4">Ricin B lectin domain-containing protein</fullName>
    </recommendedName>
</protein>
<dbReference type="RefSeq" id="WP_117486222.1">
    <property type="nucleotide sequence ID" value="NZ_QVIG01000001.1"/>
</dbReference>
<proteinExistence type="predicted"/>
<accession>A0A372ZPW5</accession>
<dbReference type="Pfam" id="PF14200">
    <property type="entry name" value="RicinB_lectin_2"/>
    <property type="match status" value="1"/>
</dbReference>
<feature type="region of interest" description="Disordered" evidence="2">
    <location>
        <begin position="354"/>
        <end position="459"/>
    </location>
</feature>
<feature type="region of interest" description="Disordered" evidence="2">
    <location>
        <begin position="286"/>
        <end position="317"/>
    </location>
</feature>
<feature type="compositionally biased region" description="Low complexity" evidence="2">
    <location>
        <begin position="383"/>
        <end position="398"/>
    </location>
</feature>
<dbReference type="PROSITE" id="PS50231">
    <property type="entry name" value="RICIN_B_LECTIN"/>
    <property type="match status" value="1"/>
</dbReference>
<keyword evidence="3" id="KW-0472">Membrane</keyword>
<organism evidence="5 6">
    <name type="scientific">Kitasatospora xanthocidica</name>
    <dbReference type="NCBI Taxonomy" id="83382"/>
    <lineage>
        <taxon>Bacteria</taxon>
        <taxon>Bacillati</taxon>
        <taxon>Actinomycetota</taxon>
        <taxon>Actinomycetes</taxon>
        <taxon>Kitasatosporales</taxon>
        <taxon>Streptomycetaceae</taxon>
        <taxon>Kitasatospora</taxon>
    </lineage>
</organism>
<dbReference type="InterPro" id="IPR035992">
    <property type="entry name" value="Ricin_B-like_lectins"/>
</dbReference>
<sequence>MGSAGRPQGRFKGETEQANNLAGLVREVTSGLTVRELARRYPAGRTSWSEYRSAEKDIPWHLLRQLIHDRVTDPRAQAVLLARAGQLHERAGLAARGLPSPAAGRSDARQALDLARQAQRQAEAGVAEAEELIRVLIAIVAELRGELGAAGADGPAPLAPLPPGGGDAGQRRARLLEATRCLDEVRRIRESAYDARRTAEQEQRAMGLLVDQEQSPAGADGGRQPGTEPAVADGVPAHLPVLRRLHTDLLAVRTALAGRYLEVARMAPATTAAVVVRGELVPVTDNRPTGLFPPGPAFDGPPPVDPPYPTEPAGAPGRRAVRTGAAFGAAAVLAGALVLAGVLVGVQLRPVPASSGALPLAVGTDAAPTPGTSADPSAPPAGSPSARSPGDGPATASTAPPPDGGPAPAAGVRNAAAQPGPTVPGEPPRALSEATGPPATTGGDRPAPPPVPTAAASAAASAFPAPGRLGGTPLVPPTGSVAIRNSNSLQCIATPGGSREEGAQVQQYPCGDFPDHFWQTQQAYTDADGDTYYRIVSYNSALCLSVQDSSTEATAQVVQSACRNNPGQAWKIEKWPHGIRFVNGNSRQCLAVSHGSNAPQAPLMQYPCGDYPDHHWGYGSRR</sequence>
<feature type="compositionally biased region" description="Pro residues" evidence="2">
    <location>
        <begin position="291"/>
        <end position="310"/>
    </location>
</feature>
<dbReference type="AlphaFoldDB" id="A0A372ZPW5"/>
<reference evidence="5 6" key="1">
    <citation type="submission" date="2018-08" db="EMBL/GenBank/DDBJ databases">
        <title>Diversity &amp; Physiological Properties of Lignin-Decomposing Actinobacteria from Soil.</title>
        <authorList>
            <person name="Roh S.G."/>
            <person name="Kim S.B."/>
        </authorList>
    </citation>
    <scope>NUCLEOTIDE SEQUENCE [LARGE SCALE GENOMIC DNA]</scope>
    <source>
        <strain evidence="5 6">MMS17-GH009</strain>
    </source>
</reference>
<evidence type="ECO:0000313" key="5">
    <source>
        <dbReference type="EMBL" id="RGD57440.1"/>
    </source>
</evidence>
<keyword evidence="3" id="KW-1133">Transmembrane helix</keyword>
<evidence type="ECO:0000256" key="3">
    <source>
        <dbReference type="SAM" id="Phobius"/>
    </source>
</evidence>
<keyword evidence="6" id="KW-1185">Reference proteome</keyword>
<dbReference type="CDD" id="cd00161">
    <property type="entry name" value="beta-trefoil_Ricin-like"/>
    <property type="match status" value="1"/>
</dbReference>
<name>A0A372ZPW5_9ACTN</name>
<keyword evidence="3" id="KW-0812">Transmembrane</keyword>
<feature type="coiled-coil region" evidence="1">
    <location>
        <begin position="112"/>
        <end position="146"/>
    </location>
</feature>
<evidence type="ECO:0000256" key="1">
    <source>
        <dbReference type="SAM" id="Coils"/>
    </source>
</evidence>
<dbReference type="EMBL" id="QVIG01000001">
    <property type="protein sequence ID" value="RGD57440.1"/>
    <property type="molecule type" value="Genomic_DNA"/>
</dbReference>
<evidence type="ECO:0000259" key="4">
    <source>
        <dbReference type="Pfam" id="PF14200"/>
    </source>
</evidence>
<comment type="caution">
    <text evidence="5">The sequence shown here is derived from an EMBL/GenBank/DDBJ whole genome shotgun (WGS) entry which is preliminary data.</text>
</comment>
<keyword evidence="1" id="KW-0175">Coiled coil</keyword>
<feature type="compositionally biased region" description="Low complexity" evidence="2">
    <location>
        <begin position="363"/>
        <end position="376"/>
    </location>
</feature>
<dbReference type="Proteomes" id="UP000263377">
    <property type="component" value="Unassembled WGS sequence"/>
</dbReference>
<feature type="transmembrane region" description="Helical" evidence="3">
    <location>
        <begin position="325"/>
        <end position="346"/>
    </location>
</feature>
<dbReference type="InterPro" id="IPR000772">
    <property type="entry name" value="Ricin_B_lectin"/>
</dbReference>
<evidence type="ECO:0000256" key="2">
    <source>
        <dbReference type="SAM" id="MobiDB-lite"/>
    </source>
</evidence>
<dbReference type="Gene3D" id="2.80.10.50">
    <property type="match status" value="1"/>
</dbReference>
<feature type="compositionally biased region" description="Low complexity" evidence="2">
    <location>
        <begin position="406"/>
        <end position="420"/>
    </location>
</feature>